<sequence length="151" mass="16119">MPQLTAIVTLVAMLWHAVAGCCAHHPHAPVIGLDGKVETSAHASDHGSETHACPHSHASSSSGHDAEEGDHHSDPSVPSSCSDIDCVFSASNSDGHLALSKSIGSQLYFDSRCLLSLDMNLSVNDDFALPNSSLHWHVRPPVYIQFQSFLI</sequence>
<evidence type="ECO:0000256" key="1">
    <source>
        <dbReference type="SAM" id="MobiDB-lite"/>
    </source>
</evidence>
<dbReference type="Proteomes" id="UP000551616">
    <property type="component" value="Unassembled WGS sequence"/>
</dbReference>
<keyword evidence="2" id="KW-0732">Signal</keyword>
<evidence type="ECO:0000256" key="2">
    <source>
        <dbReference type="SAM" id="SignalP"/>
    </source>
</evidence>
<keyword evidence="4" id="KW-1185">Reference proteome</keyword>
<organism evidence="3 4">
    <name type="scientific">Bremerella alba</name>
    <dbReference type="NCBI Taxonomy" id="980252"/>
    <lineage>
        <taxon>Bacteria</taxon>
        <taxon>Pseudomonadati</taxon>
        <taxon>Planctomycetota</taxon>
        <taxon>Planctomycetia</taxon>
        <taxon>Pirellulales</taxon>
        <taxon>Pirellulaceae</taxon>
        <taxon>Bremerella</taxon>
    </lineage>
</organism>
<reference evidence="3 4" key="1">
    <citation type="submission" date="2020-05" db="EMBL/GenBank/DDBJ databases">
        <title>Bremerella alba sp. nov., a novel planctomycete isolated from the surface of the macroalga Fucus spiralis.</title>
        <authorList>
            <person name="Godinho O."/>
            <person name="Botelho R."/>
            <person name="Albuquerque L."/>
            <person name="Wiegand S."/>
            <person name="Da Costa M.S."/>
            <person name="Lobo-Da-Cunha A."/>
            <person name="Jogler C."/>
            <person name="Lage O.M."/>
        </authorList>
    </citation>
    <scope>NUCLEOTIDE SEQUENCE [LARGE SCALE GENOMIC DNA]</scope>
    <source>
        <strain evidence="3 4">FF15</strain>
    </source>
</reference>
<feature type="chain" id="PRO_5031539920" description="Secreted protein" evidence="2">
    <location>
        <begin position="20"/>
        <end position="151"/>
    </location>
</feature>
<accession>A0A7V9A877</accession>
<evidence type="ECO:0000313" key="4">
    <source>
        <dbReference type="Proteomes" id="UP000551616"/>
    </source>
</evidence>
<feature type="compositionally biased region" description="Basic and acidic residues" evidence="1">
    <location>
        <begin position="64"/>
        <end position="74"/>
    </location>
</feature>
<protein>
    <recommendedName>
        <fullName evidence="5">Secreted protein</fullName>
    </recommendedName>
</protein>
<feature type="signal peptide" evidence="2">
    <location>
        <begin position="1"/>
        <end position="19"/>
    </location>
</feature>
<dbReference type="AlphaFoldDB" id="A0A7V9A877"/>
<gene>
    <name evidence="3" type="ORF">HOV93_33260</name>
</gene>
<dbReference type="EMBL" id="JABRWO010000009">
    <property type="protein sequence ID" value="MBA2116137.1"/>
    <property type="molecule type" value="Genomic_DNA"/>
</dbReference>
<comment type="caution">
    <text evidence="3">The sequence shown here is derived from an EMBL/GenBank/DDBJ whole genome shotgun (WGS) entry which is preliminary data.</text>
</comment>
<name>A0A7V9A877_9BACT</name>
<feature type="compositionally biased region" description="Basic and acidic residues" evidence="1">
    <location>
        <begin position="39"/>
        <end position="49"/>
    </location>
</feature>
<proteinExistence type="predicted"/>
<feature type="region of interest" description="Disordered" evidence="1">
    <location>
        <begin position="39"/>
        <end position="78"/>
    </location>
</feature>
<evidence type="ECO:0000313" key="3">
    <source>
        <dbReference type="EMBL" id="MBA2116137.1"/>
    </source>
</evidence>
<evidence type="ECO:0008006" key="5">
    <source>
        <dbReference type="Google" id="ProtNLM"/>
    </source>
</evidence>